<evidence type="ECO:0000313" key="2">
    <source>
        <dbReference type="EMBL" id="MFB9780670.1"/>
    </source>
</evidence>
<evidence type="ECO:0008006" key="4">
    <source>
        <dbReference type="Google" id="ProtNLM"/>
    </source>
</evidence>
<feature type="region of interest" description="Disordered" evidence="1">
    <location>
        <begin position="1"/>
        <end position="20"/>
    </location>
</feature>
<dbReference type="RefSeq" id="WP_311052431.1">
    <property type="nucleotide sequence ID" value="NZ_JBHMAS010000025.1"/>
</dbReference>
<dbReference type="EMBL" id="JBHMAS010000025">
    <property type="protein sequence ID" value="MFB9780670.1"/>
    <property type="molecule type" value="Genomic_DNA"/>
</dbReference>
<name>A0ABV5XDW1_9NOCA</name>
<feature type="compositionally biased region" description="Polar residues" evidence="1">
    <location>
        <begin position="1"/>
        <end position="10"/>
    </location>
</feature>
<reference evidence="2 3" key="1">
    <citation type="submission" date="2024-09" db="EMBL/GenBank/DDBJ databases">
        <authorList>
            <person name="Sun Q."/>
            <person name="Mori K."/>
        </authorList>
    </citation>
    <scope>NUCLEOTIDE SEQUENCE [LARGE SCALE GENOMIC DNA]</scope>
    <source>
        <strain evidence="2 3">JCM 11411</strain>
    </source>
</reference>
<comment type="caution">
    <text evidence="2">The sequence shown here is derived from an EMBL/GenBank/DDBJ whole genome shotgun (WGS) entry which is preliminary data.</text>
</comment>
<accession>A0ABV5XDW1</accession>
<gene>
    <name evidence="2" type="ORF">ACFFQ6_13305</name>
</gene>
<dbReference type="Proteomes" id="UP001589587">
    <property type="component" value="Unassembled WGS sequence"/>
</dbReference>
<organism evidence="2 3">
    <name type="scientific">Rhodococcus baikonurensis</name>
    <dbReference type="NCBI Taxonomy" id="172041"/>
    <lineage>
        <taxon>Bacteria</taxon>
        <taxon>Bacillati</taxon>
        <taxon>Actinomycetota</taxon>
        <taxon>Actinomycetes</taxon>
        <taxon>Mycobacteriales</taxon>
        <taxon>Nocardiaceae</taxon>
        <taxon>Rhodococcus</taxon>
        <taxon>Rhodococcus erythropolis group</taxon>
    </lineage>
</organism>
<proteinExistence type="predicted"/>
<evidence type="ECO:0000313" key="3">
    <source>
        <dbReference type="Proteomes" id="UP001589587"/>
    </source>
</evidence>
<feature type="region of interest" description="Disordered" evidence="1">
    <location>
        <begin position="61"/>
        <end position="122"/>
    </location>
</feature>
<sequence length="203" mass="22205">MASEPTNGNPSGEDKNHPNSLDLLSEFLWPIEKVADHWGVSQSRARALLASRRIKRVSGYPADQVRGLIRRQGARTDQRPSTPASMPETEYAVRSPLQGPQPARVDSQRSRPTPLSPHAKAALGPIPSMIMECLADGEVWTPTRIAVTVDPSRSSEESNIGMRDLVLGGMFHLDQNGYAVNEYDDGWQITEAGRNIIGTPPEA</sequence>
<evidence type="ECO:0000256" key="1">
    <source>
        <dbReference type="SAM" id="MobiDB-lite"/>
    </source>
</evidence>
<protein>
    <recommendedName>
        <fullName evidence="4">Helix-turn-helix domain-containing protein</fullName>
    </recommendedName>
</protein>
<keyword evidence="3" id="KW-1185">Reference proteome</keyword>